<feature type="compositionally biased region" description="Polar residues" evidence="4">
    <location>
        <begin position="1"/>
        <end position="25"/>
    </location>
</feature>
<dbReference type="Proteomes" id="UP000254794">
    <property type="component" value="Unassembled WGS sequence"/>
</dbReference>
<dbReference type="GO" id="GO:0016020">
    <property type="term" value="C:membrane"/>
    <property type="evidence" value="ECO:0007669"/>
    <property type="project" value="UniProtKB-SubCell"/>
</dbReference>
<dbReference type="Pfam" id="PF00153">
    <property type="entry name" value="Mito_carr"/>
    <property type="match status" value="1"/>
</dbReference>
<proteinExistence type="predicted"/>
<reference evidence="5 6" key="1">
    <citation type="submission" date="2018-06" db="EMBL/GenBank/DDBJ databases">
        <authorList>
            <consortium name="Pathogen Informatics"/>
            <person name="Doyle S."/>
        </authorList>
    </citation>
    <scope>NUCLEOTIDE SEQUENCE [LARGE SCALE GENOMIC DNA]</scope>
    <source>
        <strain evidence="5 6">NCTC13316</strain>
    </source>
</reference>
<dbReference type="EMBL" id="UGOD01000001">
    <property type="protein sequence ID" value="STX51561.1"/>
    <property type="molecule type" value="Genomic_DNA"/>
</dbReference>
<evidence type="ECO:0000256" key="4">
    <source>
        <dbReference type="SAM" id="MobiDB-lite"/>
    </source>
</evidence>
<evidence type="ECO:0000313" key="6">
    <source>
        <dbReference type="Proteomes" id="UP000254794"/>
    </source>
</evidence>
<protein>
    <submittedName>
        <fullName evidence="5">Mitochondrial carrier protein</fullName>
    </submittedName>
</protein>
<dbReference type="Gene3D" id="1.50.40.10">
    <property type="entry name" value="Mitochondrial carrier domain"/>
    <property type="match status" value="1"/>
</dbReference>
<evidence type="ECO:0000313" key="5">
    <source>
        <dbReference type="EMBL" id="STX51561.1"/>
    </source>
</evidence>
<evidence type="ECO:0000256" key="3">
    <source>
        <dbReference type="ARBA" id="ARBA00023136"/>
    </source>
</evidence>
<organism evidence="5 6">
    <name type="scientific">Legionella busanensis</name>
    <dbReference type="NCBI Taxonomy" id="190655"/>
    <lineage>
        <taxon>Bacteria</taxon>
        <taxon>Pseudomonadati</taxon>
        <taxon>Pseudomonadota</taxon>
        <taxon>Gammaproteobacteria</taxon>
        <taxon>Legionellales</taxon>
        <taxon>Legionellaceae</taxon>
        <taxon>Legionella</taxon>
    </lineage>
</organism>
<dbReference type="GO" id="GO:1904983">
    <property type="term" value="P:glycine import into mitochondrion"/>
    <property type="evidence" value="ECO:0007669"/>
    <property type="project" value="TreeGrafter"/>
</dbReference>
<gene>
    <name evidence="5" type="ORF">NCTC13316_01657</name>
</gene>
<dbReference type="PROSITE" id="PS50920">
    <property type="entry name" value="SOLCAR"/>
    <property type="match status" value="1"/>
</dbReference>
<dbReference type="AlphaFoldDB" id="A0A378JLE9"/>
<dbReference type="RefSeq" id="WP_115331189.1">
    <property type="nucleotide sequence ID" value="NZ_CAAAHP010000001.1"/>
</dbReference>
<keyword evidence="2" id="KW-0812">Transmembrane</keyword>
<dbReference type="PANTHER" id="PTHR46181:SF3">
    <property type="entry name" value="MITOCHONDRIAL GLYCINE TRANSPORTER"/>
    <property type="match status" value="1"/>
</dbReference>
<evidence type="ECO:0000256" key="2">
    <source>
        <dbReference type="ARBA" id="ARBA00022692"/>
    </source>
</evidence>
<evidence type="ECO:0000256" key="1">
    <source>
        <dbReference type="ARBA" id="ARBA00004141"/>
    </source>
</evidence>
<dbReference type="InterPro" id="IPR018108">
    <property type="entry name" value="MCP_transmembrane"/>
</dbReference>
<dbReference type="SUPFAM" id="SSF103506">
    <property type="entry name" value="Mitochondrial carrier"/>
    <property type="match status" value="1"/>
</dbReference>
<sequence length="325" mass="36005">MQQRTENISSTNITKPNESNTLENHPSAKQETQKSFNVNFVSGLVTGSACAGLFNPWDRALYLSIKENRPFLSKENFTAPYQGFSQALIQRAFLGGIYYIAQSQLNQSLYPYLRKQLEISEPVAQFAVGAVAGSTSACLTNSISAVKFHTWGQTNRSFFSSAREMVTAGGLKPFVKGTGATMSRDIAFGGTYEMIRKMLYDGLSKENGTTNSKDNSQLKFICNMASAGAATVISGPFNFARNMQYATPPHQKPPSTFAVLRSLWNEAKAYETPLNKARFFQNRMRVGWGTARVAVGMTVGQTFFDYMTDKLNEFQPSEPSKKPVR</sequence>
<keyword evidence="6" id="KW-1185">Reference proteome</keyword>
<accession>A0A378JLE9</accession>
<dbReference type="OrthoDB" id="5650651at2"/>
<dbReference type="GO" id="GO:0015187">
    <property type="term" value="F:glycine transmembrane transporter activity"/>
    <property type="evidence" value="ECO:0007669"/>
    <property type="project" value="TreeGrafter"/>
</dbReference>
<dbReference type="PANTHER" id="PTHR46181">
    <property type="entry name" value="MITOCHONDRIAL GLYCINE TRANSPORTER"/>
    <property type="match status" value="1"/>
</dbReference>
<name>A0A378JLE9_9GAMM</name>
<feature type="region of interest" description="Disordered" evidence="4">
    <location>
        <begin position="1"/>
        <end position="29"/>
    </location>
</feature>
<comment type="subcellular location">
    <subcellularLocation>
        <location evidence="1">Membrane</location>
        <topology evidence="1">Multi-pass membrane protein</topology>
    </subcellularLocation>
</comment>
<keyword evidence="3" id="KW-0472">Membrane</keyword>
<dbReference type="InterPro" id="IPR023395">
    <property type="entry name" value="MCP_dom_sf"/>
</dbReference>